<dbReference type="InterPro" id="IPR029061">
    <property type="entry name" value="THDP-binding"/>
</dbReference>
<dbReference type="EMBL" id="BJYM01000006">
    <property type="protein sequence ID" value="GEN87112.1"/>
    <property type="molecule type" value="Genomic_DNA"/>
</dbReference>
<dbReference type="InterPro" id="IPR005474">
    <property type="entry name" value="Transketolase_N"/>
</dbReference>
<proteinExistence type="inferred from homology"/>
<dbReference type="CDD" id="cd02012">
    <property type="entry name" value="TPP_TK"/>
    <property type="match status" value="1"/>
</dbReference>
<evidence type="ECO:0000313" key="7">
    <source>
        <dbReference type="EMBL" id="GEN87112.1"/>
    </source>
</evidence>
<dbReference type="Proteomes" id="UP000321558">
    <property type="component" value="Unassembled WGS sequence"/>
</dbReference>
<keyword evidence="4" id="KW-0479">Metal-binding</keyword>
<dbReference type="Gene3D" id="3.40.50.970">
    <property type="match status" value="1"/>
</dbReference>
<dbReference type="InterPro" id="IPR049557">
    <property type="entry name" value="Transketolase_CS"/>
</dbReference>
<dbReference type="GO" id="GO:0016740">
    <property type="term" value="F:transferase activity"/>
    <property type="evidence" value="ECO:0007669"/>
    <property type="project" value="UniProtKB-KW"/>
</dbReference>
<accession>A0A511ZI32</accession>
<reference evidence="7 8" key="1">
    <citation type="submission" date="2019-07" db="EMBL/GenBank/DDBJ databases">
        <title>Whole genome shotgun sequence of Oceanobacillus sojae NBRC 105379.</title>
        <authorList>
            <person name="Hosoyama A."/>
            <person name="Uohara A."/>
            <person name="Ohji S."/>
            <person name="Ichikawa N."/>
        </authorList>
    </citation>
    <scope>NUCLEOTIDE SEQUENCE [LARGE SCALE GENOMIC DNA]</scope>
    <source>
        <strain evidence="7 8">NBRC 105379</strain>
    </source>
</reference>
<dbReference type="PANTHER" id="PTHR47514">
    <property type="entry name" value="TRANSKETOLASE N-TERMINAL SECTION-RELATED"/>
    <property type="match status" value="1"/>
</dbReference>
<organism evidence="7 8">
    <name type="scientific">Oceanobacillus sojae</name>
    <dbReference type="NCBI Taxonomy" id="582851"/>
    <lineage>
        <taxon>Bacteria</taxon>
        <taxon>Bacillati</taxon>
        <taxon>Bacillota</taxon>
        <taxon>Bacilli</taxon>
        <taxon>Bacillales</taxon>
        <taxon>Bacillaceae</taxon>
        <taxon>Oceanobacillus</taxon>
    </lineage>
</organism>
<evidence type="ECO:0000256" key="3">
    <source>
        <dbReference type="ARBA" id="ARBA00022679"/>
    </source>
</evidence>
<evidence type="ECO:0000256" key="5">
    <source>
        <dbReference type="ARBA" id="ARBA00023052"/>
    </source>
</evidence>
<dbReference type="RefSeq" id="WP_186813604.1">
    <property type="nucleotide sequence ID" value="NZ_JBHTNN010000005.1"/>
</dbReference>
<evidence type="ECO:0000256" key="4">
    <source>
        <dbReference type="ARBA" id="ARBA00022723"/>
    </source>
</evidence>
<comment type="caution">
    <text evidence="7">The sequence shown here is derived from an EMBL/GenBank/DDBJ whole genome shotgun (WGS) entry which is preliminary data.</text>
</comment>
<keyword evidence="3" id="KW-0808">Transferase</keyword>
<keyword evidence="5" id="KW-0786">Thiamine pyrophosphate</keyword>
<sequence>MSNITVEELKEKAIQLRQTAVTMVYHAQSGHPGGSLSAADFVTALYFREMNVNPEDPEWADRDRFVLSKGHVAPIQYAALAHRGFVPMETVKTLREYKSPFQGHPDSKKCPGIDISTGSLGQGLSCAVGMALAGKLDKKDYRVFAVIGDGEAQEGQIWEAAQSAVKYKLDNLIVFLDDNGLQIDGPTDEIMPNLDLEKKFEAFGFTTKRIDGHSMEEILETLDEVKNVKDGKPKCIVCNTIKGKGVSFMENVVGWHGKAPNEEEYEKAMEELARGLNA</sequence>
<dbReference type="GO" id="GO:0046872">
    <property type="term" value="F:metal ion binding"/>
    <property type="evidence" value="ECO:0007669"/>
    <property type="project" value="UniProtKB-KW"/>
</dbReference>
<dbReference type="AlphaFoldDB" id="A0A511ZI32"/>
<dbReference type="PROSITE" id="PS00801">
    <property type="entry name" value="TRANSKETOLASE_1"/>
    <property type="match status" value="1"/>
</dbReference>
<feature type="domain" description="Transketolase N-terminal" evidence="6">
    <location>
        <begin position="15"/>
        <end position="271"/>
    </location>
</feature>
<evidence type="ECO:0000313" key="8">
    <source>
        <dbReference type="Proteomes" id="UP000321558"/>
    </source>
</evidence>
<comment type="cofactor">
    <cofactor evidence="1">
        <name>thiamine diphosphate</name>
        <dbReference type="ChEBI" id="CHEBI:58937"/>
    </cofactor>
</comment>
<evidence type="ECO:0000259" key="6">
    <source>
        <dbReference type="Pfam" id="PF00456"/>
    </source>
</evidence>
<dbReference type="SUPFAM" id="SSF52518">
    <property type="entry name" value="Thiamin diphosphate-binding fold (THDP-binding)"/>
    <property type="match status" value="1"/>
</dbReference>
<protein>
    <submittedName>
        <fullName evidence="7">Transketolase</fullName>
    </submittedName>
</protein>
<comment type="similarity">
    <text evidence="2">Belongs to the transketolase family.</text>
</comment>
<dbReference type="PANTHER" id="PTHR47514:SF1">
    <property type="entry name" value="TRANSKETOLASE N-TERMINAL SECTION-RELATED"/>
    <property type="match status" value="1"/>
</dbReference>
<name>A0A511ZI32_9BACI</name>
<evidence type="ECO:0000256" key="2">
    <source>
        <dbReference type="ARBA" id="ARBA00007131"/>
    </source>
</evidence>
<evidence type="ECO:0000256" key="1">
    <source>
        <dbReference type="ARBA" id="ARBA00001964"/>
    </source>
</evidence>
<gene>
    <name evidence="7" type="ORF">OSO01_18510</name>
</gene>
<dbReference type="STRING" id="582851.GCA_900162665_00976"/>
<keyword evidence="8" id="KW-1185">Reference proteome</keyword>
<dbReference type="Pfam" id="PF00456">
    <property type="entry name" value="Transketolase_N"/>
    <property type="match status" value="1"/>
</dbReference>